<dbReference type="SUPFAM" id="SSF46785">
    <property type="entry name" value="Winged helix' DNA-binding domain"/>
    <property type="match status" value="1"/>
</dbReference>
<keyword evidence="1" id="KW-0805">Transcription regulation</keyword>
<dbReference type="AlphaFoldDB" id="A0A2S5VP27"/>
<dbReference type="InterPro" id="IPR036390">
    <property type="entry name" value="WH_DNA-bd_sf"/>
</dbReference>
<accession>A0A2S5VP27</accession>
<dbReference type="PRINTS" id="PR00598">
    <property type="entry name" value="HTHMARR"/>
</dbReference>
<dbReference type="Pfam" id="PF22381">
    <property type="entry name" value="Staph_reg_Sar_Rot"/>
    <property type="match status" value="1"/>
</dbReference>
<dbReference type="InterPro" id="IPR055166">
    <property type="entry name" value="Transc_reg_Sar_Rot_HTH"/>
</dbReference>
<evidence type="ECO:0000256" key="1">
    <source>
        <dbReference type="ARBA" id="ARBA00023015"/>
    </source>
</evidence>
<dbReference type="PANTHER" id="PTHR33164">
    <property type="entry name" value="TRANSCRIPTIONAL REGULATOR, MARR FAMILY"/>
    <property type="match status" value="1"/>
</dbReference>
<dbReference type="GO" id="GO:0003700">
    <property type="term" value="F:DNA-binding transcription factor activity"/>
    <property type="evidence" value="ECO:0007669"/>
    <property type="project" value="InterPro"/>
</dbReference>
<dbReference type="PROSITE" id="PS50995">
    <property type="entry name" value="HTH_MARR_2"/>
    <property type="match status" value="1"/>
</dbReference>
<evidence type="ECO:0000259" key="4">
    <source>
        <dbReference type="PROSITE" id="PS50995"/>
    </source>
</evidence>
<name>A0A2S5VP27_9MICO</name>
<dbReference type="Gene3D" id="1.10.10.10">
    <property type="entry name" value="Winged helix-like DNA-binding domain superfamily/Winged helix DNA-binding domain"/>
    <property type="match status" value="1"/>
</dbReference>
<comment type="caution">
    <text evidence="5">The sequence shown here is derived from an EMBL/GenBank/DDBJ whole genome shotgun (WGS) entry which is preliminary data.</text>
</comment>
<dbReference type="CDD" id="cd00090">
    <property type="entry name" value="HTH_ARSR"/>
    <property type="match status" value="1"/>
</dbReference>
<proteinExistence type="predicted"/>
<evidence type="ECO:0000256" key="2">
    <source>
        <dbReference type="ARBA" id="ARBA00023125"/>
    </source>
</evidence>
<dbReference type="PANTHER" id="PTHR33164:SF99">
    <property type="entry name" value="MARR FAMILY REGULATORY PROTEIN"/>
    <property type="match status" value="1"/>
</dbReference>
<sequence length="167" mass="18561">MHETPAAPRRRRSPTPAELHVWREYLETAEAVRRTLASDFQSTSGISTGDYGVMLALSEAPEHRLRSSDLADVVGWERSRLSHHLRRMEERGLIRRDRDASDSRGAWITLTADGATVFRSSSSSHLRLVREVFIDALDAEELEAARVVAAALRRHAAARAASDPPAP</sequence>
<dbReference type="InterPro" id="IPR011991">
    <property type="entry name" value="ArsR-like_HTH"/>
</dbReference>
<organism evidence="5 6">
    <name type="scientific">Clavibacter michiganensis</name>
    <dbReference type="NCBI Taxonomy" id="28447"/>
    <lineage>
        <taxon>Bacteria</taxon>
        <taxon>Bacillati</taxon>
        <taxon>Actinomycetota</taxon>
        <taxon>Actinomycetes</taxon>
        <taxon>Micrococcales</taxon>
        <taxon>Microbacteriaceae</taxon>
        <taxon>Clavibacter</taxon>
    </lineage>
</organism>
<protein>
    <submittedName>
        <fullName evidence="5">MarR family transcriptional regulator</fullName>
    </submittedName>
</protein>
<evidence type="ECO:0000313" key="5">
    <source>
        <dbReference type="EMBL" id="PPF64853.1"/>
    </source>
</evidence>
<gene>
    <name evidence="5" type="ORF">C5E16_14070</name>
</gene>
<dbReference type="InterPro" id="IPR036388">
    <property type="entry name" value="WH-like_DNA-bd_sf"/>
</dbReference>
<dbReference type="RefSeq" id="WP_104291173.1">
    <property type="nucleotide sequence ID" value="NZ_PSXY01000032.1"/>
</dbReference>
<evidence type="ECO:0000313" key="6">
    <source>
        <dbReference type="Proteomes" id="UP000239241"/>
    </source>
</evidence>
<keyword evidence="2" id="KW-0238">DNA-binding</keyword>
<reference evidence="5 6" key="1">
    <citation type="submission" date="2018-02" db="EMBL/GenBank/DDBJ databases">
        <title>Bacteriophage NCPPB3778 and a type I-E CRISPR drive the evolution of the US Biological Select Agent, Rathayibacter toxicus.</title>
        <authorList>
            <person name="Davis E.W.II."/>
            <person name="Tabima J.F."/>
            <person name="Weisberg A.J."/>
            <person name="Lopes L.D."/>
            <person name="Wiseman M.S."/>
            <person name="Wiseman M.S."/>
            <person name="Pupko T."/>
            <person name="Belcher M.S."/>
            <person name="Sechler A.J."/>
            <person name="Tancos M.A."/>
            <person name="Schroeder B.K."/>
            <person name="Murray T.D."/>
            <person name="Luster D.G."/>
            <person name="Schneider W.L."/>
            <person name="Rogers E."/>
            <person name="Andreote F.D."/>
            <person name="Grunwald N.J."/>
            <person name="Putnam M.L."/>
            <person name="Chang J.H."/>
        </authorList>
    </citation>
    <scope>NUCLEOTIDE SEQUENCE [LARGE SCALE GENOMIC DNA]</scope>
    <source>
        <strain evidence="5 6">AY1B3</strain>
    </source>
</reference>
<dbReference type="GO" id="GO:0006950">
    <property type="term" value="P:response to stress"/>
    <property type="evidence" value="ECO:0007669"/>
    <property type="project" value="TreeGrafter"/>
</dbReference>
<keyword evidence="3" id="KW-0804">Transcription</keyword>
<feature type="domain" description="HTH marR-type" evidence="4">
    <location>
        <begin position="18"/>
        <end position="154"/>
    </location>
</feature>
<dbReference type="InterPro" id="IPR000835">
    <property type="entry name" value="HTH_MarR-typ"/>
</dbReference>
<dbReference type="Proteomes" id="UP000239241">
    <property type="component" value="Unassembled WGS sequence"/>
</dbReference>
<dbReference type="InterPro" id="IPR039422">
    <property type="entry name" value="MarR/SlyA-like"/>
</dbReference>
<dbReference type="SMART" id="SM00347">
    <property type="entry name" value="HTH_MARR"/>
    <property type="match status" value="1"/>
</dbReference>
<evidence type="ECO:0000256" key="3">
    <source>
        <dbReference type="ARBA" id="ARBA00023163"/>
    </source>
</evidence>
<dbReference type="EMBL" id="PSXY01000032">
    <property type="protein sequence ID" value="PPF64853.1"/>
    <property type="molecule type" value="Genomic_DNA"/>
</dbReference>